<comment type="caution">
    <text evidence="1">The sequence shown here is derived from an EMBL/GenBank/DDBJ whole genome shotgun (WGS) entry which is preliminary data.</text>
</comment>
<evidence type="ECO:0000313" key="1">
    <source>
        <dbReference type="EMBL" id="KKN07559.1"/>
    </source>
</evidence>
<name>A0A0F9MPI9_9ZZZZ</name>
<gene>
    <name evidence="1" type="ORF">LCGC14_1065800</name>
</gene>
<sequence length="106" mass="12637">MRLTRKKAIELCIEMWEWLAETGKKKDDYPFSEKQFNYSSDYYPESRCWFCEYCLQHKDDGCKGCPLGGGKCECQYMAYGKWDDAKTPRTRKKYAGLFLKQIKTLR</sequence>
<accession>A0A0F9MPI9</accession>
<protein>
    <submittedName>
        <fullName evidence="1">Uncharacterized protein</fullName>
    </submittedName>
</protein>
<reference evidence="1" key="1">
    <citation type="journal article" date="2015" name="Nature">
        <title>Complex archaea that bridge the gap between prokaryotes and eukaryotes.</title>
        <authorList>
            <person name="Spang A."/>
            <person name="Saw J.H."/>
            <person name="Jorgensen S.L."/>
            <person name="Zaremba-Niedzwiedzka K."/>
            <person name="Martijn J."/>
            <person name="Lind A.E."/>
            <person name="van Eijk R."/>
            <person name="Schleper C."/>
            <person name="Guy L."/>
            <person name="Ettema T.J."/>
        </authorList>
    </citation>
    <scope>NUCLEOTIDE SEQUENCE</scope>
</reference>
<dbReference type="EMBL" id="LAZR01004557">
    <property type="protein sequence ID" value="KKN07559.1"/>
    <property type="molecule type" value="Genomic_DNA"/>
</dbReference>
<dbReference type="AlphaFoldDB" id="A0A0F9MPI9"/>
<organism evidence="1">
    <name type="scientific">marine sediment metagenome</name>
    <dbReference type="NCBI Taxonomy" id="412755"/>
    <lineage>
        <taxon>unclassified sequences</taxon>
        <taxon>metagenomes</taxon>
        <taxon>ecological metagenomes</taxon>
    </lineage>
</organism>
<proteinExistence type="predicted"/>